<dbReference type="Proteomes" id="UP001189429">
    <property type="component" value="Unassembled WGS sequence"/>
</dbReference>
<organism evidence="2 3">
    <name type="scientific">Prorocentrum cordatum</name>
    <dbReference type="NCBI Taxonomy" id="2364126"/>
    <lineage>
        <taxon>Eukaryota</taxon>
        <taxon>Sar</taxon>
        <taxon>Alveolata</taxon>
        <taxon>Dinophyceae</taxon>
        <taxon>Prorocentrales</taxon>
        <taxon>Prorocentraceae</taxon>
        <taxon>Prorocentrum</taxon>
    </lineage>
</organism>
<accession>A0ABN9TJS5</accession>
<dbReference type="EMBL" id="CAUYUJ010014804">
    <property type="protein sequence ID" value="CAK0846220.1"/>
    <property type="molecule type" value="Genomic_DNA"/>
</dbReference>
<feature type="compositionally biased region" description="Basic residues" evidence="1">
    <location>
        <begin position="67"/>
        <end position="76"/>
    </location>
</feature>
<feature type="region of interest" description="Disordered" evidence="1">
    <location>
        <begin position="53"/>
        <end position="116"/>
    </location>
</feature>
<feature type="non-terminal residue" evidence="2">
    <location>
        <position position="1"/>
    </location>
</feature>
<evidence type="ECO:0000256" key="1">
    <source>
        <dbReference type="SAM" id="MobiDB-lite"/>
    </source>
</evidence>
<reference evidence="2" key="1">
    <citation type="submission" date="2023-10" db="EMBL/GenBank/DDBJ databases">
        <authorList>
            <person name="Chen Y."/>
            <person name="Shah S."/>
            <person name="Dougan E. K."/>
            <person name="Thang M."/>
            <person name="Chan C."/>
        </authorList>
    </citation>
    <scope>NUCLEOTIDE SEQUENCE [LARGE SCALE GENOMIC DNA]</scope>
</reference>
<evidence type="ECO:0000313" key="2">
    <source>
        <dbReference type="EMBL" id="CAK0846220.1"/>
    </source>
</evidence>
<comment type="caution">
    <text evidence="2">The sequence shown here is derived from an EMBL/GenBank/DDBJ whole genome shotgun (WGS) entry which is preliminary data.</text>
</comment>
<protein>
    <submittedName>
        <fullName evidence="2">Uncharacterized protein</fullName>
    </submittedName>
</protein>
<name>A0ABN9TJS5_9DINO</name>
<gene>
    <name evidence="2" type="ORF">PCOR1329_LOCUS39780</name>
</gene>
<sequence length="138" mass="14850">VCCRNSAGERTAARSAGPRLLVRSAKVVLACLGGKRGGAMDSRETQRLLAWPYRGPGRRDESWGNRRGAKLPQHRHPRDEVGRGPQHCVFLQAGGPRAPPAGGRGGGRLRPRQVVASRAPCGERRVLGFAAELETKTP</sequence>
<keyword evidence="3" id="KW-1185">Reference proteome</keyword>
<evidence type="ECO:0000313" key="3">
    <source>
        <dbReference type="Proteomes" id="UP001189429"/>
    </source>
</evidence>
<proteinExistence type="predicted"/>